<dbReference type="NCBIfam" id="TIGR00312">
    <property type="entry name" value="cbiD"/>
    <property type="match status" value="1"/>
</dbReference>
<protein>
    <recommendedName>
        <fullName evidence="5">Cobalt-precorrin-5B C(1)-methyltransferase</fullName>
        <ecNumber evidence="5">2.1.1.195</ecNumber>
    </recommendedName>
    <alternativeName>
        <fullName evidence="5">Cobalt-precorrin-6A synthase</fullName>
    </alternativeName>
</protein>
<sequence length="379" mass="40685">MKLEEYVYRDQKRLRCGYTTGSCAAAAAKAAAQMLLSGERVDQVALSTPKGILLQLPVGHIRLSEESVSCAVQKDSGDDPDVTDGVWVFAEVRRADKGVYIAGGEGIGRVTRPGLACAVGEAAINPGPRRMIANVLQEVGETYGYTGGWQVTLSVPEGKRLAEKTFNPRLGITGGISILGTSGIVEPMSERALVDTIRTELRQLRTLGARTVVAVPGNYGETFLREQMRLPCRAVSCSNYIGELLDMAVEFGFEGLLLVGHAGKLVKLAGGVMNTHSRYADARMEIITAHAALCGVSPVLAGKLMDCVTTDEAFELLQKEQLLSPVMDSLIQKIHFHINARVRGQLTVGAVLFSNAFGLLGQTAEVDGLLQRLKGEEIE</sequence>
<gene>
    <name evidence="5 6" type="primary">cbiD</name>
    <name evidence="6" type="ORF">L0P57_08460</name>
</gene>
<keyword evidence="1 5" id="KW-0169">Cobalamin biosynthesis</keyword>
<evidence type="ECO:0000256" key="5">
    <source>
        <dbReference type="HAMAP-Rule" id="MF_00787"/>
    </source>
</evidence>
<comment type="similarity">
    <text evidence="5">Belongs to the CbiD family.</text>
</comment>
<name>A0ABS9MKG9_9FIRM</name>
<comment type="catalytic activity">
    <reaction evidence="5">
        <text>Co-precorrin-5B + S-adenosyl-L-methionine = Co-precorrin-6A + S-adenosyl-L-homocysteine</text>
        <dbReference type="Rhea" id="RHEA:26285"/>
        <dbReference type="ChEBI" id="CHEBI:57856"/>
        <dbReference type="ChEBI" id="CHEBI:59789"/>
        <dbReference type="ChEBI" id="CHEBI:60063"/>
        <dbReference type="ChEBI" id="CHEBI:60064"/>
        <dbReference type="EC" id="2.1.1.195"/>
    </reaction>
</comment>
<dbReference type="InterPro" id="IPR002748">
    <property type="entry name" value="CbiD"/>
</dbReference>
<dbReference type="Proteomes" id="UP001298681">
    <property type="component" value="Unassembled WGS sequence"/>
</dbReference>
<dbReference type="EC" id="2.1.1.195" evidence="5"/>
<comment type="pathway">
    <text evidence="5">Cofactor biosynthesis; adenosylcobalamin biosynthesis; cob(II)yrinate a,c-diamide from sirohydrochlorin (anaerobic route): step 6/10.</text>
</comment>
<comment type="caution">
    <text evidence="6">The sequence shown here is derived from an EMBL/GenBank/DDBJ whole genome shotgun (WGS) entry which is preliminary data.</text>
</comment>
<dbReference type="EMBL" id="JAKNHQ010000010">
    <property type="protein sequence ID" value="MCG4610964.1"/>
    <property type="molecule type" value="Genomic_DNA"/>
</dbReference>
<evidence type="ECO:0000313" key="7">
    <source>
        <dbReference type="Proteomes" id="UP001298681"/>
    </source>
</evidence>
<reference evidence="6 7" key="1">
    <citation type="submission" date="2022-01" db="EMBL/GenBank/DDBJ databases">
        <title>Collection of gut derived symbiotic bacterial strains cultured from healthy donors.</title>
        <authorList>
            <person name="Lin H."/>
            <person name="Kohout C."/>
            <person name="Waligurski E."/>
            <person name="Pamer E.G."/>
        </authorList>
    </citation>
    <scope>NUCLEOTIDE SEQUENCE [LARGE SCALE GENOMIC DNA]</scope>
    <source>
        <strain evidence="6 7">DFI.7.58</strain>
    </source>
</reference>
<evidence type="ECO:0000256" key="3">
    <source>
        <dbReference type="ARBA" id="ARBA00022679"/>
    </source>
</evidence>
<dbReference type="Pfam" id="PF01888">
    <property type="entry name" value="CbiD"/>
    <property type="match status" value="1"/>
</dbReference>
<dbReference type="InterPro" id="IPR036074">
    <property type="entry name" value="CbiD_sf"/>
</dbReference>
<dbReference type="Gene3D" id="3.30.2110.10">
    <property type="entry name" value="CbiD-like"/>
    <property type="match status" value="1"/>
</dbReference>
<organism evidence="6 7">
    <name type="scientific">Anaeromassilibacillus senegalensis</name>
    <dbReference type="NCBI Taxonomy" id="1673717"/>
    <lineage>
        <taxon>Bacteria</taxon>
        <taxon>Bacillati</taxon>
        <taxon>Bacillota</taxon>
        <taxon>Clostridia</taxon>
        <taxon>Eubacteriales</taxon>
        <taxon>Acutalibacteraceae</taxon>
        <taxon>Anaeromassilibacillus</taxon>
    </lineage>
</organism>
<evidence type="ECO:0000313" key="6">
    <source>
        <dbReference type="EMBL" id="MCG4610964.1"/>
    </source>
</evidence>
<proteinExistence type="inferred from homology"/>
<dbReference type="PANTHER" id="PTHR35863">
    <property type="entry name" value="COBALT-PRECORRIN-5B C(1)-METHYLTRANSFERASE"/>
    <property type="match status" value="1"/>
</dbReference>
<dbReference type="SUPFAM" id="SSF111342">
    <property type="entry name" value="CbiD-like"/>
    <property type="match status" value="1"/>
</dbReference>
<keyword evidence="3 5" id="KW-0808">Transferase</keyword>
<dbReference type="GO" id="GO:0008168">
    <property type="term" value="F:methyltransferase activity"/>
    <property type="evidence" value="ECO:0007669"/>
    <property type="project" value="UniProtKB-KW"/>
</dbReference>
<keyword evidence="2 5" id="KW-0489">Methyltransferase</keyword>
<comment type="function">
    <text evidence="5">Catalyzes the methylation of C-1 in cobalt-precorrin-5B to form cobalt-precorrin-6A.</text>
</comment>
<dbReference type="PANTHER" id="PTHR35863:SF1">
    <property type="entry name" value="COBALT-PRECORRIN-5B C(1)-METHYLTRANSFERASE"/>
    <property type="match status" value="1"/>
</dbReference>
<evidence type="ECO:0000256" key="1">
    <source>
        <dbReference type="ARBA" id="ARBA00022573"/>
    </source>
</evidence>
<dbReference type="RefSeq" id="WP_237966821.1">
    <property type="nucleotide sequence ID" value="NZ_JAKNHQ010000010.1"/>
</dbReference>
<dbReference type="HAMAP" id="MF_00787">
    <property type="entry name" value="CbiD"/>
    <property type="match status" value="1"/>
</dbReference>
<evidence type="ECO:0000256" key="2">
    <source>
        <dbReference type="ARBA" id="ARBA00022603"/>
    </source>
</evidence>
<keyword evidence="7" id="KW-1185">Reference proteome</keyword>
<evidence type="ECO:0000256" key="4">
    <source>
        <dbReference type="ARBA" id="ARBA00022691"/>
    </source>
</evidence>
<accession>A0ABS9MKG9</accession>
<dbReference type="GO" id="GO:0032259">
    <property type="term" value="P:methylation"/>
    <property type="evidence" value="ECO:0007669"/>
    <property type="project" value="UniProtKB-KW"/>
</dbReference>
<keyword evidence="4 5" id="KW-0949">S-adenosyl-L-methionine</keyword>
<dbReference type="PIRSF" id="PIRSF026782">
    <property type="entry name" value="CbiD"/>
    <property type="match status" value="1"/>
</dbReference>